<dbReference type="EMBL" id="WSFO01000003">
    <property type="protein sequence ID" value="KAE9630856.1"/>
    <property type="molecule type" value="Genomic_DNA"/>
</dbReference>
<comment type="catalytic activity">
    <reaction evidence="5">
        <text>3'-dephospho-CoA + ATP = ADP + CoA + H(+)</text>
        <dbReference type="Rhea" id="RHEA:18245"/>
        <dbReference type="ChEBI" id="CHEBI:15378"/>
        <dbReference type="ChEBI" id="CHEBI:30616"/>
        <dbReference type="ChEBI" id="CHEBI:57287"/>
        <dbReference type="ChEBI" id="CHEBI:57328"/>
        <dbReference type="ChEBI" id="CHEBI:456216"/>
        <dbReference type="EC" id="2.7.1.24"/>
    </reaction>
</comment>
<reference evidence="7 8" key="1">
    <citation type="submission" date="2019-12" db="EMBL/GenBank/DDBJ databases">
        <authorList>
            <person name="Zhang Y.-J."/>
        </authorList>
    </citation>
    <scope>NUCLEOTIDE SEQUENCE [LARGE SCALE GENOMIC DNA]</scope>
    <source>
        <strain evidence="7 8">H18S-6</strain>
    </source>
</reference>
<name>A0A6A4RLR4_9RHOB</name>
<evidence type="ECO:0000256" key="5">
    <source>
        <dbReference type="HAMAP-Rule" id="MF_00376"/>
    </source>
</evidence>
<proteinExistence type="inferred from homology"/>
<evidence type="ECO:0000256" key="1">
    <source>
        <dbReference type="ARBA" id="ARBA00009018"/>
    </source>
</evidence>
<dbReference type="EC" id="2.7.1.24" evidence="5 6"/>
<comment type="subcellular location">
    <subcellularLocation>
        <location evidence="5">Cytoplasm</location>
    </subcellularLocation>
</comment>
<dbReference type="InterPro" id="IPR027417">
    <property type="entry name" value="P-loop_NTPase"/>
</dbReference>
<evidence type="ECO:0000256" key="3">
    <source>
        <dbReference type="ARBA" id="ARBA00022840"/>
    </source>
</evidence>
<keyword evidence="2 5" id="KW-0547">Nucleotide-binding</keyword>
<dbReference type="UniPathway" id="UPA00241">
    <property type="reaction ID" value="UER00356"/>
</dbReference>
<dbReference type="Pfam" id="PF01121">
    <property type="entry name" value="CoaE"/>
    <property type="match status" value="1"/>
</dbReference>
<comment type="pathway">
    <text evidence="5">Cofactor biosynthesis; coenzyme A biosynthesis; CoA from (R)-pantothenate: step 5/5.</text>
</comment>
<feature type="binding site" evidence="5">
    <location>
        <begin position="12"/>
        <end position="17"/>
    </location>
    <ligand>
        <name>ATP</name>
        <dbReference type="ChEBI" id="CHEBI:30616"/>
    </ligand>
</feature>
<evidence type="ECO:0000256" key="6">
    <source>
        <dbReference type="NCBIfam" id="TIGR00152"/>
    </source>
</evidence>
<sequence length="197" mass="21159">MTFSLGLTGSIGMGKSTTAALFLEAGCAVWDADAAVHRLYDKGGAAVAAIQSVYPGAVLDGQVSREALKQIIGKDPKALSMIETIVHPLVSQDRSKFRSEAKNDILVFDIPLLFETGSDSEMDAVACVMIDAETQNDRVLARETMTVEQFSQILGKQLPIEEKSARSDYVIVTDTVDHARAQVDVILADIKGKMANA</sequence>
<keyword evidence="5 7" id="KW-0418">Kinase</keyword>
<evidence type="ECO:0000256" key="2">
    <source>
        <dbReference type="ARBA" id="ARBA00022741"/>
    </source>
</evidence>
<dbReference type="GO" id="GO:0004140">
    <property type="term" value="F:dephospho-CoA kinase activity"/>
    <property type="evidence" value="ECO:0007669"/>
    <property type="project" value="UniProtKB-UniRule"/>
</dbReference>
<keyword evidence="3 5" id="KW-0067">ATP-binding</keyword>
<dbReference type="AlphaFoldDB" id="A0A6A4RLR4"/>
<evidence type="ECO:0000313" key="7">
    <source>
        <dbReference type="EMBL" id="KAE9630856.1"/>
    </source>
</evidence>
<comment type="caution">
    <text evidence="7">The sequence shown here is derived from an EMBL/GenBank/DDBJ whole genome shotgun (WGS) entry which is preliminary data.</text>
</comment>
<comment type="similarity">
    <text evidence="1 5">Belongs to the CoaE family.</text>
</comment>
<dbReference type="PANTHER" id="PTHR10695:SF46">
    <property type="entry name" value="BIFUNCTIONAL COENZYME A SYNTHASE-RELATED"/>
    <property type="match status" value="1"/>
</dbReference>
<protein>
    <recommendedName>
        <fullName evidence="5 6">Dephospho-CoA kinase</fullName>
        <ecNumber evidence="5 6">2.7.1.24</ecNumber>
    </recommendedName>
    <alternativeName>
        <fullName evidence="5">Dephosphocoenzyme A kinase</fullName>
    </alternativeName>
</protein>
<keyword evidence="4 5" id="KW-0173">Coenzyme A biosynthesis</keyword>
<dbReference type="Gene3D" id="3.40.50.300">
    <property type="entry name" value="P-loop containing nucleotide triphosphate hydrolases"/>
    <property type="match status" value="1"/>
</dbReference>
<dbReference type="CDD" id="cd02022">
    <property type="entry name" value="DPCK"/>
    <property type="match status" value="1"/>
</dbReference>
<comment type="function">
    <text evidence="5">Catalyzes the phosphorylation of the 3'-hydroxyl group of dephosphocoenzyme A to form coenzyme A.</text>
</comment>
<dbReference type="PANTHER" id="PTHR10695">
    <property type="entry name" value="DEPHOSPHO-COA KINASE-RELATED"/>
    <property type="match status" value="1"/>
</dbReference>
<evidence type="ECO:0000256" key="4">
    <source>
        <dbReference type="ARBA" id="ARBA00022993"/>
    </source>
</evidence>
<dbReference type="InterPro" id="IPR001977">
    <property type="entry name" value="Depp_CoAkinase"/>
</dbReference>
<dbReference type="HAMAP" id="MF_00376">
    <property type="entry name" value="Dephospho_CoA_kinase"/>
    <property type="match status" value="1"/>
</dbReference>
<dbReference type="NCBIfam" id="TIGR00152">
    <property type="entry name" value="dephospho-CoA kinase"/>
    <property type="match status" value="1"/>
</dbReference>
<dbReference type="GO" id="GO:0005737">
    <property type="term" value="C:cytoplasm"/>
    <property type="evidence" value="ECO:0007669"/>
    <property type="project" value="UniProtKB-SubCell"/>
</dbReference>
<dbReference type="GO" id="GO:0015937">
    <property type="term" value="P:coenzyme A biosynthetic process"/>
    <property type="evidence" value="ECO:0007669"/>
    <property type="project" value="UniProtKB-UniRule"/>
</dbReference>
<gene>
    <name evidence="5" type="primary">coaE</name>
    <name evidence="7" type="ORF">GP644_06420</name>
</gene>
<dbReference type="PROSITE" id="PS51219">
    <property type="entry name" value="DPCK"/>
    <property type="match status" value="1"/>
</dbReference>
<dbReference type="Proteomes" id="UP000441586">
    <property type="component" value="Unassembled WGS sequence"/>
</dbReference>
<accession>A0A6A4RLR4</accession>
<keyword evidence="5" id="KW-0963">Cytoplasm</keyword>
<dbReference type="GO" id="GO:0005524">
    <property type="term" value="F:ATP binding"/>
    <property type="evidence" value="ECO:0007669"/>
    <property type="project" value="UniProtKB-UniRule"/>
</dbReference>
<evidence type="ECO:0000313" key="8">
    <source>
        <dbReference type="Proteomes" id="UP000441586"/>
    </source>
</evidence>
<dbReference type="RefSeq" id="WP_158978064.1">
    <property type="nucleotide sequence ID" value="NZ_WSFO01000003.1"/>
</dbReference>
<keyword evidence="5 7" id="KW-0808">Transferase</keyword>
<organism evidence="7 8">
    <name type="scientific">Parasedimentitalea maritima</name>
    <dbReference type="NCBI Taxonomy" id="2578117"/>
    <lineage>
        <taxon>Bacteria</taxon>
        <taxon>Pseudomonadati</taxon>
        <taxon>Pseudomonadota</taxon>
        <taxon>Alphaproteobacteria</taxon>
        <taxon>Rhodobacterales</taxon>
        <taxon>Paracoccaceae</taxon>
        <taxon>Parasedimentitalea</taxon>
    </lineage>
</organism>
<dbReference type="SUPFAM" id="SSF52540">
    <property type="entry name" value="P-loop containing nucleoside triphosphate hydrolases"/>
    <property type="match status" value="1"/>
</dbReference>